<keyword evidence="2" id="KW-0378">Hydrolase</keyword>
<feature type="domain" description="HNH nuclease" evidence="1">
    <location>
        <begin position="31"/>
        <end position="81"/>
    </location>
</feature>
<sequence>MGLKKIILSVKRSKFRSDDPTTDEANAEFLNIRKSILERDQYTCQYCDFRAEKYQEVHHLDDNHENNNPENLITACPLCHACHHIGLTGIKGRGDIIYLDPSIKIEQADLNQLVRALWIAESGDSKDMQRIATEKLSKLYKATVTAKRKIGTADATILGDFLLSLDEEKYADRGNFLSGVYVLPRLEQYKQQIEFWKTNSFKAIPPSVWSKISKQRIGKWILNETGDASDEGISAFINKSH</sequence>
<dbReference type="InterPro" id="IPR003615">
    <property type="entry name" value="HNH_nuc"/>
</dbReference>
<evidence type="ECO:0000313" key="2">
    <source>
        <dbReference type="EMBL" id="PTH79148.1"/>
    </source>
</evidence>
<protein>
    <submittedName>
        <fullName evidence="2">HNH endonuclease</fullName>
    </submittedName>
</protein>
<keyword evidence="2" id="KW-0540">Nuclease</keyword>
<proteinExistence type="predicted"/>
<reference evidence="2 3" key="1">
    <citation type="submission" date="2018-03" db="EMBL/GenBank/DDBJ databases">
        <title>Aeromonas veronii whole genome sequencing and analysis.</title>
        <authorList>
            <person name="Xie H."/>
            <person name="Liu T."/>
            <person name="Wang K."/>
        </authorList>
    </citation>
    <scope>NUCLEOTIDE SEQUENCE [LARGE SCALE GENOMIC DNA]</scope>
    <source>
        <strain evidence="2 3">XH.VA.1</strain>
    </source>
</reference>
<gene>
    <name evidence="2" type="ORF">DAA48_22215</name>
</gene>
<dbReference type="Proteomes" id="UP000241986">
    <property type="component" value="Unassembled WGS sequence"/>
</dbReference>
<dbReference type="RefSeq" id="WP_107684776.1">
    <property type="nucleotide sequence ID" value="NZ_PZKL01000045.1"/>
</dbReference>
<organism evidence="2 3">
    <name type="scientific">Aeromonas veronii</name>
    <dbReference type="NCBI Taxonomy" id="654"/>
    <lineage>
        <taxon>Bacteria</taxon>
        <taxon>Pseudomonadati</taxon>
        <taxon>Pseudomonadota</taxon>
        <taxon>Gammaproteobacteria</taxon>
        <taxon>Aeromonadales</taxon>
        <taxon>Aeromonadaceae</taxon>
        <taxon>Aeromonas</taxon>
    </lineage>
</organism>
<dbReference type="EMBL" id="PZKL01000045">
    <property type="protein sequence ID" value="PTH79148.1"/>
    <property type="molecule type" value="Genomic_DNA"/>
</dbReference>
<dbReference type="GO" id="GO:0004519">
    <property type="term" value="F:endonuclease activity"/>
    <property type="evidence" value="ECO:0007669"/>
    <property type="project" value="UniProtKB-KW"/>
</dbReference>
<comment type="caution">
    <text evidence="2">The sequence shown here is derived from an EMBL/GenBank/DDBJ whole genome shotgun (WGS) entry which is preliminary data.</text>
</comment>
<evidence type="ECO:0000313" key="3">
    <source>
        <dbReference type="Proteomes" id="UP000241986"/>
    </source>
</evidence>
<dbReference type="CDD" id="cd00085">
    <property type="entry name" value="HNHc"/>
    <property type="match status" value="1"/>
</dbReference>
<keyword evidence="2" id="KW-0255">Endonuclease</keyword>
<dbReference type="NCBIfam" id="NF038221">
    <property type="entry name" value="IcmJ_DotN_IVB"/>
    <property type="match status" value="1"/>
</dbReference>
<evidence type="ECO:0000259" key="1">
    <source>
        <dbReference type="SMART" id="SM00507"/>
    </source>
</evidence>
<dbReference type="SMART" id="SM00507">
    <property type="entry name" value="HNHc"/>
    <property type="match status" value="1"/>
</dbReference>
<dbReference type="AlphaFoldDB" id="A0A2T4MX25"/>
<accession>A0A2T4MX25</accession>
<dbReference type="InterPro" id="IPR053558">
    <property type="entry name" value="T4SS_Dot/Icm_subcomplex"/>
</dbReference>
<name>A0A2T4MX25_AERVE</name>